<dbReference type="EMBL" id="CP011509">
    <property type="protein sequence ID" value="AKJ02025.1"/>
    <property type="molecule type" value="Genomic_DNA"/>
</dbReference>
<sequence>MHGPSIRGSVQTVNSPGAPRRSSPPSWVELSALNSRGASRQALPSPR</sequence>
<proteinExistence type="predicted"/>
<name>A0AAC8TDI2_9BACT</name>
<gene>
    <name evidence="2" type="ORF">AA314_03651</name>
</gene>
<evidence type="ECO:0000313" key="2">
    <source>
        <dbReference type="EMBL" id="AKJ02025.1"/>
    </source>
</evidence>
<feature type="region of interest" description="Disordered" evidence="1">
    <location>
        <begin position="1"/>
        <end position="27"/>
    </location>
</feature>
<dbReference type="AlphaFoldDB" id="A0AAC8TDI2"/>
<reference evidence="2 3" key="1">
    <citation type="submission" date="2015-05" db="EMBL/GenBank/DDBJ databases">
        <title>Genome assembly of Archangium gephyra DSM 2261.</title>
        <authorList>
            <person name="Sharma G."/>
            <person name="Subramanian S."/>
        </authorList>
    </citation>
    <scope>NUCLEOTIDE SEQUENCE [LARGE SCALE GENOMIC DNA]</scope>
    <source>
        <strain evidence="2 3">DSM 2261</strain>
    </source>
</reference>
<evidence type="ECO:0000313" key="3">
    <source>
        <dbReference type="Proteomes" id="UP000035579"/>
    </source>
</evidence>
<dbReference type="KEGG" id="age:AA314_03651"/>
<evidence type="ECO:0000256" key="1">
    <source>
        <dbReference type="SAM" id="MobiDB-lite"/>
    </source>
</evidence>
<protein>
    <submittedName>
        <fullName evidence="2">Uncharacterized protein</fullName>
    </submittedName>
</protein>
<dbReference type="Proteomes" id="UP000035579">
    <property type="component" value="Chromosome"/>
</dbReference>
<accession>A0AAC8TDI2</accession>
<feature type="compositionally biased region" description="Low complexity" evidence="1">
    <location>
        <begin position="15"/>
        <end position="26"/>
    </location>
</feature>
<organism evidence="2 3">
    <name type="scientific">Archangium gephyra</name>
    <dbReference type="NCBI Taxonomy" id="48"/>
    <lineage>
        <taxon>Bacteria</taxon>
        <taxon>Pseudomonadati</taxon>
        <taxon>Myxococcota</taxon>
        <taxon>Myxococcia</taxon>
        <taxon>Myxococcales</taxon>
        <taxon>Cystobacterineae</taxon>
        <taxon>Archangiaceae</taxon>
        <taxon>Archangium</taxon>
    </lineage>
</organism>